<evidence type="ECO:0000256" key="2">
    <source>
        <dbReference type="PROSITE-ProRule" id="PRU00192"/>
    </source>
</evidence>
<evidence type="ECO:0000259" key="5">
    <source>
        <dbReference type="PROSITE" id="PS50010"/>
    </source>
</evidence>
<feature type="region of interest" description="Disordered" evidence="3">
    <location>
        <begin position="188"/>
        <end position="208"/>
    </location>
</feature>
<evidence type="ECO:0000313" key="7">
    <source>
        <dbReference type="Proteomes" id="UP000015102"/>
    </source>
</evidence>
<dbReference type="PANTHER" id="PTHR12845:SF5">
    <property type="entry name" value="EPHEXIN, ISOFORM D"/>
    <property type="match status" value="1"/>
</dbReference>
<reference evidence="6" key="2">
    <citation type="submission" date="2015-06" db="UniProtKB">
        <authorList>
            <consortium name="EnsemblMetazoa"/>
        </authorList>
    </citation>
    <scope>IDENTIFICATION</scope>
</reference>
<dbReference type="SMART" id="SM00325">
    <property type="entry name" value="RhoGEF"/>
    <property type="match status" value="1"/>
</dbReference>
<dbReference type="EnsemblMetazoa" id="MESCA006036-RA">
    <property type="protein sequence ID" value="MESCA006036-PA"/>
    <property type="gene ID" value="MESCA006036"/>
</dbReference>
<dbReference type="Proteomes" id="UP000015102">
    <property type="component" value="Unassembled WGS sequence"/>
</dbReference>
<evidence type="ECO:0008006" key="8">
    <source>
        <dbReference type="Google" id="ProtNLM"/>
    </source>
</evidence>
<dbReference type="SMART" id="SM00326">
    <property type="entry name" value="SH3"/>
    <property type="match status" value="1"/>
</dbReference>
<dbReference type="Gene3D" id="1.20.900.10">
    <property type="entry name" value="Dbl homology (DH) domain"/>
    <property type="match status" value="1"/>
</dbReference>
<feature type="compositionally biased region" description="Basic residues" evidence="3">
    <location>
        <begin position="188"/>
        <end position="198"/>
    </location>
</feature>
<keyword evidence="7" id="KW-1185">Reference proteome</keyword>
<feature type="domain" description="SH3" evidence="4">
    <location>
        <begin position="729"/>
        <end position="790"/>
    </location>
</feature>
<evidence type="ECO:0000259" key="4">
    <source>
        <dbReference type="PROSITE" id="PS50002"/>
    </source>
</evidence>
<dbReference type="InterPro" id="IPR035899">
    <property type="entry name" value="DBL_dom_sf"/>
</dbReference>
<dbReference type="CDD" id="cd00160">
    <property type="entry name" value="RhoGEF"/>
    <property type="match status" value="1"/>
</dbReference>
<dbReference type="SUPFAM" id="SSF50044">
    <property type="entry name" value="SH3-domain"/>
    <property type="match status" value="1"/>
</dbReference>
<dbReference type="OMA" id="AHRSEQM"/>
<dbReference type="PROSITE" id="PS50002">
    <property type="entry name" value="SH3"/>
    <property type="match status" value="1"/>
</dbReference>
<accession>T1GQX0</accession>
<feature type="region of interest" description="Disordered" evidence="3">
    <location>
        <begin position="87"/>
        <end position="108"/>
    </location>
</feature>
<dbReference type="Gene3D" id="2.30.30.40">
    <property type="entry name" value="SH3 Domains"/>
    <property type="match status" value="1"/>
</dbReference>
<dbReference type="Pfam" id="PF00621">
    <property type="entry name" value="RhoGEF"/>
    <property type="match status" value="1"/>
</dbReference>
<dbReference type="HOGENOM" id="CLU_009576_0_0_1"/>
<feature type="compositionally biased region" description="Polar residues" evidence="3">
    <location>
        <begin position="25"/>
        <end position="34"/>
    </location>
</feature>
<dbReference type="InterPro" id="IPR000219">
    <property type="entry name" value="DH_dom"/>
</dbReference>
<reference evidence="7" key="1">
    <citation type="submission" date="2013-02" db="EMBL/GenBank/DDBJ databases">
        <authorList>
            <person name="Hughes D."/>
        </authorList>
    </citation>
    <scope>NUCLEOTIDE SEQUENCE</scope>
    <source>
        <strain>Durham</strain>
        <strain evidence="7">NC isolate 2 -- Noor lab</strain>
    </source>
</reference>
<evidence type="ECO:0000256" key="3">
    <source>
        <dbReference type="SAM" id="MobiDB-lite"/>
    </source>
</evidence>
<dbReference type="PANTHER" id="PTHR12845">
    <property type="entry name" value="GUANINE NUCLEOTIDE EXCHANGE FACTOR"/>
    <property type="match status" value="1"/>
</dbReference>
<organism evidence="6 7">
    <name type="scientific">Megaselia scalaris</name>
    <name type="common">Humpbacked fly</name>
    <name type="synonym">Phora scalaris</name>
    <dbReference type="NCBI Taxonomy" id="36166"/>
    <lineage>
        <taxon>Eukaryota</taxon>
        <taxon>Metazoa</taxon>
        <taxon>Ecdysozoa</taxon>
        <taxon>Arthropoda</taxon>
        <taxon>Hexapoda</taxon>
        <taxon>Insecta</taxon>
        <taxon>Pterygota</taxon>
        <taxon>Neoptera</taxon>
        <taxon>Endopterygota</taxon>
        <taxon>Diptera</taxon>
        <taxon>Brachycera</taxon>
        <taxon>Muscomorpha</taxon>
        <taxon>Platypezoidea</taxon>
        <taxon>Phoridae</taxon>
        <taxon>Megaseliini</taxon>
        <taxon>Megaselia</taxon>
    </lineage>
</organism>
<dbReference type="EMBL" id="CAQQ02034038">
    <property type="status" value="NOT_ANNOTATED_CDS"/>
    <property type="molecule type" value="Genomic_DNA"/>
</dbReference>
<sequence length="823" mass="93991">MICRERQDILSWIPNEYISNNSKSLADSQYQNDSGVDMSNIKLPELPGPPTPTSNLYSTLKKLKNFVTNKKSPKSKNKTYESTQFYVPSSTSASTPQLNLQSPDSDPNNCYENVNFETSKSTEKIKPKESNRIKSKLRKSLVIFDSNSNLSSPSEGKSTFYTTGSESSQNLTSNESIIPKKFPTLVKKNKNSKTQRRKTSTDISVPSPEEPIYANKMKSSTSWYTECGVFKESLPNITVTPTMSEERSSNGHTSWYAEAGLYQSNGSRAHQLTVLVAFPRLEMPTHTKMPKMCSQMSHYIKFTMPPKLNLLPEIWKMKGIVHRLMVMRKLVEELTTTMHRQCHLCDGKVGLQLYNWSVRSRDLRGRFGVKFLKSNPVKFYVITLTANERKVQEAKFEIVTSEASYLKSLNLLRSHFMNHPALRDSSVLSSSDRKKLFGLISPVIECSNAFLKALENCWQENIMLLDISKIIYESADKHFHVYIKFCEHQAEMDRTLRRLKENKNGVFNKTLEVLESDATCCGLTLHSFLMLPMQRITRLPLLVDAVFSKIHYASDEHECWKMTLAMLNKFAQQCNDAATKCEQAYEMQRLSSQIEFPSHIAPIPINPTGILSPGTKPDMLSRLGNCCMCDLLVLTKKKTDEQYSVFDYCARSLITISSGEEMLQHLNTGKDTTLIGKNLILLTLLENHEKKTVEMYLSCKTVSEQQRWLQAINPSRESEIPGEKLYEDWDCPQVTVKHEYSSTEPDALNLEPGDIVNVFRKLPDGWYHGERIRDGACGWFPGSYTEEINQLHVRSRNLKQRHRLLTFTAAYLDSQKKQIARVS</sequence>
<proteinExistence type="predicted"/>
<evidence type="ECO:0000313" key="6">
    <source>
        <dbReference type="EnsemblMetazoa" id="MESCA006036-PA"/>
    </source>
</evidence>
<dbReference type="InterPro" id="IPR047271">
    <property type="entry name" value="Ephexin-like"/>
</dbReference>
<feature type="region of interest" description="Disordered" evidence="3">
    <location>
        <begin position="147"/>
        <end position="173"/>
    </location>
</feature>
<keyword evidence="1 2" id="KW-0728">SH3 domain</keyword>
<dbReference type="Pfam" id="PF00018">
    <property type="entry name" value="SH3_1"/>
    <property type="match status" value="1"/>
</dbReference>
<dbReference type="STRING" id="36166.T1GQX0"/>
<feature type="domain" description="DH" evidence="5">
    <location>
        <begin position="390"/>
        <end position="577"/>
    </location>
</feature>
<dbReference type="GO" id="GO:0005085">
    <property type="term" value="F:guanyl-nucleotide exchange factor activity"/>
    <property type="evidence" value="ECO:0007669"/>
    <property type="project" value="InterPro"/>
</dbReference>
<name>T1GQX0_MEGSC</name>
<dbReference type="InterPro" id="IPR001452">
    <property type="entry name" value="SH3_domain"/>
</dbReference>
<dbReference type="PROSITE" id="PS50010">
    <property type="entry name" value="DH_2"/>
    <property type="match status" value="1"/>
</dbReference>
<dbReference type="SUPFAM" id="SSF48065">
    <property type="entry name" value="DBL homology domain (DH-domain)"/>
    <property type="match status" value="1"/>
</dbReference>
<dbReference type="AlphaFoldDB" id="T1GQX0"/>
<protein>
    <recommendedName>
        <fullName evidence="8">DH domain-containing protein</fullName>
    </recommendedName>
</protein>
<evidence type="ECO:0000256" key="1">
    <source>
        <dbReference type="ARBA" id="ARBA00022443"/>
    </source>
</evidence>
<dbReference type="InterPro" id="IPR036028">
    <property type="entry name" value="SH3-like_dom_sf"/>
</dbReference>
<feature type="region of interest" description="Disordered" evidence="3">
    <location>
        <begin position="25"/>
        <end position="53"/>
    </location>
</feature>
<dbReference type="CDD" id="cd11793">
    <property type="entry name" value="SH3_ephexin1_like"/>
    <property type="match status" value="1"/>
</dbReference>